<dbReference type="PANTHER" id="PTHR48000">
    <property type="entry name" value="OS09G0431300 PROTEIN"/>
    <property type="match status" value="1"/>
</dbReference>
<evidence type="ECO:0000256" key="3">
    <source>
        <dbReference type="ARBA" id="ARBA00023125"/>
    </source>
</evidence>
<dbReference type="SMART" id="SM00717">
    <property type="entry name" value="SANT"/>
    <property type="match status" value="2"/>
</dbReference>
<reference evidence="8" key="1">
    <citation type="submission" date="2015-04" db="UniProtKB">
        <authorList>
            <consortium name="EnsemblPlants"/>
        </authorList>
    </citation>
    <scope>IDENTIFICATION</scope>
</reference>
<feature type="domain" description="HTH myb-type" evidence="7">
    <location>
        <begin position="1"/>
        <end position="55"/>
    </location>
</feature>
<dbReference type="Gramene" id="OGLUM10G14600.1">
    <property type="protein sequence ID" value="OGLUM10G14600.1"/>
    <property type="gene ID" value="OGLUM10G14600"/>
</dbReference>
<feature type="compositionally biased region" description="Pro residues" evidence="5">
    <location>
        <begin position="200"/>
        <end position="212"/>
    </location>
</feature>
<dbReference type="PANTHER" id="PTHR48000:SF6">
    <property type="entry name" value="TRANSCRIPTION FACTOR MYB36"/>
    <property type="match status" value="1"/>
</dbReference>
<feature type="domain" description="HTH myb-type" evidence="7">
    <location>
        <begin position="56"/>
        <end position="106"/>
    </location>
</feature>
<keyword evidence="9" id="KW-1185">Reference proteome</keyword>
<name>A0A0E0BCC1_9ORYZ</name>
<keyword evidence="2" id="KW-0805">Transcription regulation</keyword>
<evidence type="ECO:0000313" key="9">
    <source>
        <dbReference type="Proteomes" id="UP000026961"/>
    </source>
</evidence>
<dbReference type="SUPFAM" id="SSF46689">
    <property type="entry name" value="Homeodomain-like"/>
    <property type="match status" value="1"/>
</dbReference>
<dbReference type="Proteomes" id="UP000026961">
    <property type="component" value="Chromosome 10"/>
</dbReference>
<keyword evidence="3" id="KW-0238">DNA-binding</keyword>
<evidence type="ECO:0000259" key="7">
    <source>
        <dbReference type="PROSITE" id="PS51294"/>
    </source>
</evidence>
<dbReference type="Pfam" id="PF00249">
    <property type="entry name" value="Myb_DNA-binding"/>
    <property type="match status" value="2"/>
</dbReference>
<dbReference type="eggNOG" id="KOG0048">
    <property type="taxonomic scope" value="Eukaryota"/>
</dbReference>
<dbReference type="HOGENOM" id="CLU_060836_0_0_1"/>
<reference evidence="8" key="2">
    <citation type="submission" date="2018-05" db="EMBL/GenBank/DDBJ databases">
        <title>OgluRS3 (Oryza glumaepatula Reference Sequence Version 3).</title>
        <authorList>
            <person name="Zhang J."/>
            <person name="Kudrna D."/>
            <person name="Lee S."/>
            <person name="Talag J."/>
            <person name="Welchert J."/>
            <person name="Wing R.A."/>
        </authorList>
    </citation>
    <scope>NUCLEOTIDE SEQUENCE [LARGE SCALE GENOMIC DNA]</scope>
</reference>
<evidence type="ECO:0000256" key="4">
    <source>
        <dbReference type="ARBA" id="ARBA00023163"/>
    </source>
</evidence>
<dbReference type="PROSITE" id="PS50090">
    <property type="entry name" value="MYB_LIKE"/>
    <property type="match status" value="2"/>
</dbReference>
<dbReference type="GO" id="GO:0003677">
    <property type="term" value="F:DNA binding"/>
    <property type="evidence" value="ECO:0007669"/>
    <property type="project" value="UniProtKB-KW"/>
</dbReference>
<dbReference type="CDD" id="cd00167">
    <property type="entry name" value="SANT"/>
    <property type="match status" value="2"/>
</dbReference>
<evidence type="ECO:0000313" key="8">
    <source>
        <dbReference type="EnsemblPlants" id="OGLUM10G14600.1"/>
    </source>
</evidence>
<keyword evidence="4" id="KW-0804">Transcription</keyword>
<dbReference type="PROSITE" id="PS51294">
    <property type="entry name" value="HTH_MYB"/>
    <property type="match status" value="2"/>
</dbReference>
<protein>
    <submittedName>
        <fullName evidence="8">Uncharacterized protein</fullName>
    </submittedName>
</protein>
<dbReference type="EnsemblPlants" id="OGLUM10G14600.1">
    <property type="protein sequence ID" value="OGLUM10G14600.1"/>
    <property type="gene ID" value="OGLUM10G14600"/>
</dbReference>
<feature type="region of interest" description="Disordered" evidence="5">
    <location>
        <begin position="199"/>
        <end position="219"/>
    </location>
</feature>
<sequence>MKKGKWSKEEDDLIKNHMEKYGIGRSWQALSDALGLQRCGRSCRSRWLNYLRPGLKHGDFSPAEERIICKMYSKKGSSWSAIAAQLPGRTDLAVKNYWNSTLKKRFPAAAAARSTAAARRRHRPAASATTSSDDDDDVDVDDATPPGLALVVYSEGSTAAAAAAGELAPYSISSPAATADAAEEEEPIAAVPISTCILALPPPPPPPPPPPSDATGGEVSIPCFPFSPLPFIEPDLPELTWTTDLDDITATFDAAACRYPKRPHPITPDSPCLPKLPAIAGFDDVQSFLSCICLRYNTSPFLLARATAAPPAAAADRCLAGRRCLYSTTPPPPLSPLHWRCSRRDPELGADVSALLLRGRLGARQLFDELPHRVRWRRGYLRAAFAASVSNLNARDGHRGVKAEAMKSSAQ</sequence>
<feature type="region of interest" description="Disordered" evidence="5">
    <location>
        <begin position="113"/>
        <end position="142"/>
    </location>
</feature>
<dbReference type="InterPro" id="IPR017930">
    <property type="entry name" value="Myb_dom"/>
</dbReference>
<evidence type="ECO:0000256" key="2">
    <source>
        <dbReference type="ARBA" id="ARBA00023015"/>
    </source>
</evidence>
<dbReference type="Gene3D" id="1.10.10.60">
    <property type="entry name" value="Homeodomain-like"/>
    <property type="match status" value="2"/>
</dbReference>
<dbReference type="InterPro" id="IPR009057">
    <property type="entry name" value="Homeodomain-like_sf"/>
</dbReference>
<feature type="domain" description="Myb-like" evidence="6">
    <location>
        <begin position="52"/>
        <end position="102"/>
    </location>
</feature>
<organism evidence="8">
    <name type="scientific">Oryza glumipatula</name>
    <dbReference type="NCBI Taxonomy" id="40148"/>
    <lineage>
        <taxon>Eukaryota</taxon>
        <taxon>Viridiplantae</taxon>
        <taxon>Streptophyta</taxon>
        <taxon>Embryophyta</taxon>
        <taxon>Tracheophyta</taxon>
        <taxon>Spermatophyta</taxon>
        <taxon>Magnoliopsida</taxon>
        <taxon>Liliopsida</taxon>
        <taxon>Poales</taxon>
        <taxon>Poaceae</taxon>
        <taxon>BOP clade</taxon>
        <taxon>Oryzoideae</taxon>
        <taxon>Oryzeae</taxon>
        <taxon>Oryzinae</taxon>
        <taxon>Oryza</taxon>
    </lineage>
</organism>
<feature type="domain" description="Myb-like" evidence="6">
    <location>
        <begin position="1"/>
        <end position="51"/>
    </location>
</feature>
<accession>A0A0E0BCC1</accession>
<evidence type="ECO:0000259" key="6">
    <source>
        <dbReference type="PROSITE" id="PS50090"/>
    </source>
</evidence>
<dbReference type="InterPro" id="IPR001005">
    <property type="entry name" value="SANT/Myb"/>
</dbReference>
<keyword evidence="1" id="KW-0677">Repeat</keyword>
<evidence type="ECO:0000256" key="5">
    <source>
        <dbReference type="SAM" id="MobiDB-lite"/>
    </source>
</evidence>
<proteinExistence type="predicted"/>
<evidence type="ECO:0000256" key="1">
    <source>
        <dbReference type="ARBA" id="ARBA00022737"/>
    </source>
</evidence>
<feature type="compositionally biased region" description="Acidic residues" evidence="5">
    <location>
        <begin position="132"/>
        <end position="142"/>
    </location>
</feature>
<dbReference type="STRING" id="40148.A0A0E0BCC1"/>
<dbReference type="AlphaFoldDB" id="A0A0E0BCC1"/>